<dbReference type="PANTHER" id="PTHR35580:SF1">
    <property type="entry name" value="PHYTASE-LIKE DOMAIN-CONTAINING PROTEIN"/>
    <property type="match status" value="1"/>
</dbReference>
<name>A0A382WSX2_9ZZZZ</name>
<evidence type="ECO:0008006" key="2">
    <source>
        <dbReference type="Google" id="ProtNLM"/>
    </source>
</evidence>
<dbReference type="InterPro" id="IPR011042">
    <property type="entry name" value="6-blade_b-propeller_TolB-like"/>
</dbReference>
<dbReference type="Gene3D" id="2.120.10.30">
    <property type="entry name" value="TolB, C-terminal domain"/>
    <property type="match status" value="1"/>
</dbReference>
<evidence type="ECO:0000313" key="1">
    <source>
        <dbReference type="EMBL" id="SVD61912.1"/>
    </source>
</evidence>
<reference evidence="1" key="1">
    <citation type="submission" date="2018-05" db="EMBL/GenBank/DDBJ databases">
        <authorList>
            <person name="Lanie J.A."/>
            <person name="Ng W.-L."/>
            <person name="Kazmierczak K.M."/>
            <person name="Andrzejewski T.M."/>
            <person name="Davidsen T.M."/>
            <person name="Wayne K.J."/>
            <person name="Tettelin H."/>
            <person name="Glass J.I."/>
            <person name="Rusch D."/>
            <person name="Podicherti R."/>
            <person name="Tsui H.-C.T."/>
            <person name="Winkler M.E."/>
        </authorList>
    </citation>
    <scope>NUCLEOTIDE SEQUENCE</scope>
</reference>
<sequence>QACSGSGATVILKYNSSSTRQWTVVINSAYSKGHGIVSDTSGNTFITGYTKSTFNSVSLTGEKDLFLTKYNTSGTHQWSKLLGSTSDDVGNEIVMDSSGNLYITGYTEGILDNGTTSGERDLLITKYDSSGNNSWAKQIGNTRSEGRSIALDSSGNAYVAGYTYGDFDGNSNIGGADIVVVKYDSSGTKQWAYQYGTSSDDFGEGIVVDSAGNLYVTGYTSGNFYGNVNAGSSDVFLMKLNSSGIIQ</sequence>
<proteinExistence type="predicted"/>
<dbReference type="InterPro" id="IPR010620">
    <property type="entry name" value="SBBP_repeat"/>
</dbReference>
<dbReference type="Pfam" id="PF06739">
    <property type="entry name" value="SBBP"/>
    <property type="match status" value="3"/>
</dbReference>
<accession>A0A382WSX2</accession>
<feature type="non-terminal residue" evidence="1">
    <location>
        <position position="1"/>
    </location>
</feature>
<dbReference type="PANTHER" id="PTHR35580">
    <property type="entry name" value="CELL SURFACE GLYCOPROTEIN (S-LAYER PROTEIN)-LIKE PROTEIN"/>
    <property type="match status" value="1"/>
</dbReference>
<gene>
    <name evidence="1" type="ORF">METZ01_LOCUS414766</name>
</gene>
<organism evidence="1">
    <name type="scientific">marine metagenome</name>
    <dbReference type="NCBI Taxonomy" id="408172"/>
    <lineage>
        <taxon>unclassified sequences</taxon>
        <taxon>metagenomes</taxon>
        <taxon>ecological metagenomes</taxon>
    </lineage>
</organism>
<protein>
    <recommendedName>
        <fullName evidence="2">Bulb-type lectin domain-containing protein</fullName>
    </recommendedName>
</protein>
<dbReference type="EMBL" id="UINC01162257">
    <property type="protein sequence ID" value="SVD61912.1"/>
    <property type="molecule type" value="Genomic_DNA"/>
</dbReference>
<dbReference type="InterPro" id="IPR052918">
    <property type="entry name" value="Motility_Chemotaxis_Reg"/>
</dbReference>
<dbReference type="SUPFAM" id="SSF101898">
    <property type="entry name" value="NHL repeat"/>
    <property type="match status" value="1"/>
</dbReference>
<dbReference type="AlphaFoldDB" id="A0A382WSX2"/>